<reference evidence="1 2" key="1">
    <citation type="submission" date="2014-11" db="EMBL/GenBank/DDBJ databases">
        <title>Genetic blueprint of the zoonotic pathogen Toxocara canis.</title>
        <authorList>
            <person name="Zhu X.-Q."/>
            <person name="Korhonen P.K."/>
            <person name="Cai H."/>
            <person name="Young N.D."/>
            <person name="Nejsum P."/>
            <person name="von Samson-Himmelstjerna G."/>
            <person name="Boag P.R."/>
            <person name="Tan P."/>
            <person name="Li Q."/>
            <person name="Min J."/>
            <person name="Yang Y."/>
            <person name="Wang X."/>
            <person name="Fang X."/>
            <person name="Hall R.S."/>
            <person name="Hofmann A."/>
            <person name="Sternberg P.W."/>
            <person name="Jex A.R."/>
            <person name="Gasser R.B."/>
        </authorList>
    </citation>
    <scope>NUCLEOTIDE SEQUENCE [LARGE SCALE GENOMIC DNA]</scope>
    <source>
        <strain evidence="1">PN_DK_2014</strain>
    </source>
</reference>
<keyword evidence="2" id="KW-1185">Reference proteome</keyword>
<sequence>MLIVFRFYSRQSDSAYDKTAARSTYSDFAVISGLGQLGALRSEFVCTVKIKKFSAHLHKHRLRVLPHAKSTKLMKHRHAPHQLNVVNNGETLTTRFQNDEVLVNCRYAQR</sequence>
<gene>
    <name evidence="1" type="ORF">Tcan_07720</name>
</gene>
<dbReference type="Proteomes" id="UP000031036">
    <property type="component" value="Unassembled WGS sequence"/>
</dbReference>
<comment type="caution">
    <text evidence="1">The sequence shown here is derived from an EMBL/GenBank/DDBJ whole genome shotgun (WGS) entry which is preliminary data.</text>
</comment>
<dbReference type="EMBL" id="JPKZ01003185">
    <property type="protein sequence ID" value="KHN72909.1"/>
    <property type="molecule type" value="Genomic_DNA"/>
</dbReference>
<dbReference type="AlphaFoldDB" id="A0A0B2UUI2"/>
<accession>A0A0B2UUI2</accession>
<organism evidence="1 2">
    <name type="scientific">Toxocara canis</name>
    <name type="common">Canine roundworm</name>
    <dbReference type="NCBI Taxonomy" id="6265"/>
    <lineage>
        <taxon>Eukaryota</taxon>
        <taxon>Metazoa</taxon>
        <taxon>Ecdysozoa</taxon>
        <taxon>Nematoda</taxon>
        <taxon>Chromadorea</taxon>
        <taxon>Rhabditida</taxon>
        <taxon>Spirurina</taxon>
        <taxon>Ascaridomorpha</taxon>
        <taxon>Ascaridoidea</taxon>
        <taxon>Toxocaridae</taxon>
        <taxon>Toxocara</taxon>
    </lineage>
</organism>
<proteinExistence type="predicted"/>
<protein>
    <submittedName>
        <fullName evidence="1">Uncharacterized protein</fullName>
    </submittedName>
</protein>
<evidence type="ECO:0000313" key="1">
    <source>
        <dbReference type="EMBL" id="KHN72909.1"/>
    </source>
</evidence>
<name>A0A0B2UUI2_TOXCA</name>
<evidence type="ECO:0000313" key="2">
    <source>
        <dbReference type="Proteomes" id="UP000031036"/>
    </source>
</evidence>